<dbReference type="Gene3D" id="3.40.50.1000">
    <property type="entry name" value="HAD superfamily/HAD-like"/>
    <property type="match status" value="1"/>
</dbReference>
<sequence>MKKLFLSDIDGTLMNSRKEIHAEDIEAIREAHRSGVAVGLASGRMYAEIRQVMELLGVPCYAICQNGADLVGPDGETLRSNRYDAELASAVRAFTDREPFVPVVCGSDGNYVADLTQRAEEVGKRFLTPLRERARLAEEIADGLPITKFSIYGEVPALRELLEQLRTAFGDRVTASFSDPDGIDVMPGSVDKGTAAEALMARLGIGRADTACIGDSFNDLAMFRACARSVAMTHAPEPVRDAATHAADSVADALRAWLAGA</sequence>
<dbReference type="SUPFAM" id="SSF56784">
    <property type="entry name" value="HAD-like"/>
    <property type="match status" value="1"/>
</dbReference>
<comment type="caution">
    <text evidence="1">The sequence shown here is derived from an EMBL/GenBank/DDBJ whole genome shotgun (WGS) entry which is preliminary data.</text>
</comment>
<dbReference type="RefSeq" id="WP_208848244.1">
    <property type="nucleotide sequence ID" value="NZ_JAGGDJ010000009.1"/>
</dbReference>
<keyword evidence="2" id="KW-1185">Reference proteome</keyword>
<dbReference type="EMBL" id="JAGGDJ010000009">
    <property type="protein sequence ID" value="MBO7745372.1"/>
    <property type="molecule type" value="Genomic_DNA"/>
</dbReference>
<dbReference type="PANTHER" id="PTHR10000:SF8">
    <property type="entry name" value="HAD SUPERFAMILY HYDROLASE-LIKE, TYPE 3"/>
    <property type="match status" value="1"/>
</dbReference>
<protein>
    <submittedName>
        <fullName evidence="1">HAD family phosphatase</fullName>
    </submittedName>
</protein>
<organism evidence="1 2">
    <name type="scientific">Paenibacillus artemisiicola</name>
    <dbReference type="NCBI Taxonomy" id="1172618"/>
    <lineage>
        <taxon>Bacteria</taxon>
        <taxon>Bacillati</taxon>
        <taxon>Bacillota</taxon>
        <taxon>Bacilli</taxon>
        <taxon>Bacillales</taxon>
        <taxon>Paenibacillaceae</taxon>
        <taxon>Paenibacillus</taxon>
    </lineage>
</organism>
<gene>
    <name evidence="1" type="ORF">I8J29_14265</name>
</gene>
<dbReference type="NCBIfam" id="TIGR01484">
    <property type="entry name" value="HAD-SF-IIB"/>
    <property type="match status" value="1"/>
</dbReference>
<dbReference type="SFLD" id="SFLDG01140">
    <property type="entry name" value="C2.B:_Phosphomannomutase_and_P"/>
    <property type="match status" value="1"/>
</dbReference>
<accession>A0ABS3WAM4</accession>
<dbReference type="InterPro" id="IPR000150">
    <property type="entry name" value="Cof"/>
</dbReference>
<evidence type="ECO:0000313" key="2">
    <source>
        <dbReference type="Proteomes" id="UP000670947"/>
    </source>
</evidence>
<dbReference type="Proteomes" id="UP000670947">
    <property type="component" value="Unassembled WGS sequence"/>
</dbReference>
<evidence type="ECO:0000313" key="1">
    <source>
        <dbReference type="EMBL" id="MBO7745372.1"/>
    </source>
</evidence>
<name>A0ABS3WAM4_9BACL</name>
<dbReference type="NCBIfam" id="TIGR00099">
    <property type="entry name" value="Cof-subfamily"/>
    <property type="match status" value="1"/>
</dbReference>
<dbReference type="SFLD" id="SFLDS00003">
    <property type="entry name" value="Haloacid_Dehalogenase"/>
    <property type="match status" value="1"/>
</dbReference>
<reference evidence="1 2" key="1">
    <citation type="submission" date="2021-03" db="EMBL/GenBank/DDBJ databases">
        <title>Paenibacillus artemisicola MWE-103 whole genome sequence.</title>
        <authorList>
            <person name="Ham Y.J."/>
        </authorList>
    </citation>
    <scope>NUCLEOTIDE SEQUENCE [LARGE SCALE GENOMIC DNA]</scope>
    <source>
        <strain evidence="1 2">MWE-103</strain>
    </source>
</reference>
<dbReference type="InterPro" id="IPR006379">
    <property type="entry name" value="HAD-SF_hydro_IIB"/>
</dbReference>
<dbReference type="Gene3D" id="3.30.1240.10">
    <property type="match status" value="1"/>
</dbReference>
<dbReference type="InterPro" id="IPR023214">
    <property type="entry name" value="HAD_sf"/>
</dbReference>
<proteinExistence type="predicted"/>
<dbReference type="InterPro" id="IPR036412">
    <property type="entry name" value="HAD-like_sf"/>
</dbReference>
<dbReference type="Pfam" id="PF08282">
    <property type="entry name" value="Hydrolase_3"/>
    <property type="match status" value="1"/>
</dbReference>
<dbReference type="PANTHER" id="PTHR10000">
    <property type="entry name" value="PHOSPHOSERINE PHOSPHATASE"/>
    <property type="match status" value="1"/>
</dbReference>